<dbReference type="OrthoDB" id="5815225at2759"/>
<comment type="caution">
    <text evidence="1">The sequence shown here is derived from an EMBL/GenBank/DDBJ whole genome shotgun (WGS) entry which is preliminary data.</text>
</comment>
<evidence type="ECO:0000313" key="2">
    <source>
        <dbReference type="Proteomes" id="UP000252519"/>
    </source>
</evidence>
<dbReference type="Proteomes" id="UP000252519">
    <property type="component" value="Unassembled WGS sequence"/>
</dbReference>
<protein>
    <submittedName>
        <fullName evidence="1">Uncharacterized protein</fullName>
    </submittedName>
</protein>
<dbReference type="PANTHER" id="PTHR22898:SF3">
    <property type="entry name" value="ALPHA-1,2-FUCOSYLTRANSFERASE-RELATED"/>
    <property type="match status" value="1"/>
</dbReference>
<dbReference type="PANTHER" id="PTHR22898">
    <property type="entry name" value="UNCHARACTERIZED GLYCOSOL TRANSFERASE-RELATED"/>
    <property type="match status" value="1"/>
</dbReference>
<proteinExistence type="predicted"/>
<dbReference type="AlphaFoldDB" id="A0A368FSL5"/>
<gene>
    <name evidence="1" type="ORF">ANCCAN_18929</name>
</gene>
<sequence>MYISQFTDALDLYVSSQICDSFFITAATSTFGWWLAFFARDQSNVHYVLDSRMHEQKLPKRELFLEYDSVVSIALLFQRNLYECQTQIISN</sequence>
<keyword evidence="2" id="KW-1185">Reference proteome</keyword>
<evidence type="ECO:0000313" key="1">
    <source>
        <dbReference type="EMBL" id="RCN35214.1"/>
    </source>
</evidence>
<name>A0A368FSL5_ANCCA</name>
<organism evidence="1 2">
    <name type="scientific">Ancylostoma caninum</name>
    <name type="common">Dog hookworm</name>
    <dbReference type="NCBI Taxonomy" id="29170"/>
    <lineage>
        <taxon>Eukaryota</taxon>
        <taxon>Metazoa</taxon>
        <taxon>Ecdysozoa</taxon>
        <taxon>Nematoda</taxon>
        <taxon>Chromadorea</taxon>
        <taxon>Rhabditida</taxon>
        <taxon>Rhabditina</taxon>
        <taxon>Rhabditomorpha</taxon>
        <taxon>Strongyloidea</taxon>
        <taxon>Ancylostomatidae</taxon>
        <taxon>Ancylostomatinae</taxon>
        <taxon>Ancylostoma</taxon>
    </lineage>
</organism>
<dbReference type="EMBL" id="JOJR01000688">
    <property type="protein sequence ID" value="RCN35214.1"/>
    <property type="molecule type" value="Genomic_DNA"/>
</dbReference>
<reference evidence="1 2" key="1">
    <citation type="submission" date="2014-10" db="EMBL/GenBank/DDBJ databases">
        <title>Draft genome of the hookworm Ancylostoma caninum.</title>
        <authorList>
            <person name="Mitreva M."/>
        </authorList>
    </citation>
    <scope>NUCLEOTIDE SEQUENCE [LARGE SCALE GENOMIC DNA]</scope>
    <source>
        <strain evidence="1 2">Baltimore</strain>
    </source>
</reference>
<dbReference type="InterPro" id="IPR052501">
    <property type="entry name" value="Alpha-1-2_FucT"/>
</dbReference>
<accession>A0A368FSL5</accession>